<sequence length="66" mass="7964">MKKEYDFTNGERGKFYVENVQLRLPIYLEDDIQQFFVDLAEKKNENMSKLINNFIKANIQIYKTLL</sequence>
<accession>A0A7V4G6E4</accession>
<name>A0A7V4G6E4_9BACT</name>
<dbReference type="AlphaFoldDB" id="A0A7V4G6E4"/>
<protein>
    <recommendedName>
        <fullName evidence="2">CopG family transcriptional regulator</fullName>
    </recommendedName>
</protein>
<gene>
    <name evidence="1" type="ORF">ENT08_00890</name>
</gene>
<reference evidence="1" key="1">
    <citation type="journal article" date="2020" name="mSystems">
        <title>Genome- and Community-Level Interaction Insights into Carbon Utilization and Element Cycling Functions of Hydrothermarchaeota in Hydrothermal Sediment.</title>
        <authorList>
            <person name="Zhou Z."/>
            <person name="Liu Y."/>
            <person name="Xu W."/>
            <person name="Pan J."/>
            <person name="Luo Z.H."/>
            <person name="Li M."/>
        </authorList>
    </citation>
    <scope>NUCLEOTIDE SEQUENCE [LARGE SCALE GENOMIC DNA]</scope>
    <source>
        <strain evidence="1">SpSt-548</strain>
    </source>
</reference>
<proteinExistence type="predicted"/>
<dbReference type="EMBL" id="DSXI01000053">
    <property type="protein sequence ID" value="HGS04295.1"/>
    <property type="molecule type" value="Genomic_DNA"/>
</dbReference>
<comment type="caution">
    <text evidence="1">The sequence shown here is derived from an EMBL/GenBank/DDBJ whole genome shotgun (WGS) entry which is preliminary data.</text>
</comment>
<organism evidence="1">
    <name type="scientific">Desulfobacca acetoxidans</name>
    <dbReference type="NCBI Taxonomy" id="60893"/>
    <lineage>
        <taxon>Bacteria</taxon>
        <taxon>Pseudomonadati</taxon>
        <taxon>Thermodesulfobacteriota</taxon>
        <taxon>Desulfobaccia</taxon>
        <taxon>Desulfobaccales</taxon>
        <taxon>Desulfobaccaceae</taxon>
        <taxon>Desulfobacca</taxon>
    </lineage>
</organism>
<evidence type="ECO:0008006" key="2">
    <source>
        <dbReference type="Google" id="ProtNLM"/>
    </source>
</evidence>
<evidence type="ECO:0000313" key="1">
    <source>
        <dbReference type="EMBL" id="HGS04295.1"/>
    </source>
</evidence>